<sequence length="100" mass="11714">MSELHVVMVMPEKRPYITDIPNSPKEFEHLVGGPVDILNFHQQQYRLVCNIDEGYDLTYNKKKPSSTFFIVKYQGQFESLSEAEAEEVSHVLKLKLKKWK</sequence>
<gene>
    <name evidence="2" type="ORF">SAMN04488137_3477</name>
</gene>
<dbReference type="Pfam" id="PF12957">
    <property type="entry name" value="DUF3846"/>
    <property type="match status" value="1"/>
</dbReference>
<keyword evidence="3" id="KW-1185">Reference proteome</keyword>
<evidence type="ECO:0000313" key="2">
    <source>
        <dbReference type="EMBL" id="SDN09182.1"/>
    </source>
</evidence>
<proteinExistence type="predicted"/>
<evidence type="ECO:0000313" key="3">
    <source>
        <dbReference type="Proteomes" id="UP000199544"/>
    </source>
</evidence>
<reference evidence="3" key="1">
    <citation type="submission" date="2016-10" db="EMBL/GenBank/DDBJ databases">
        <authorList>
            <person name="Varghese N."/>
            <person name="Submissions S."/>
        </authorList>
    </citation>
    <scope>NUCLEOTIDE SEQUENCE [LARGE SCALE GENOMIC DNA]</scope>
    <source>
        <strain evidence="3">CGMCC 1.6854</strain>
    </source>
</reference>
<dbReference type="OrthoDB" id="2968037at2"/>
<dbReference type="InterPro" id="IPR024559">
    <property type="entry name" value="DUF3846"/>
</dbReference>
<dbReference type="EMBL" id="FNHW01000001">
    <property type="protein sequence ID" value="SDN09182.1"/>
    <property type="molecule type" value="Genomic_DNA"/>
</dbReference>
<protein>
    <recommendedName>
        <fullName evidence="1">DUF3846 domain-containing protein</fullName>
    </recommendedName>
</protein>
<accession>A0A1G9YJP6</accession>
<organism evidence="2 3">
    <name type="scientific">Fictibacillus solisalsi</name>
    <dbReference type="NCBI Taxonomy" id="459525"/>
    <lineage>
        <taxon>Bacteria</taxon>
        <taxon>Bacillati</taxon>
        <taxon>Bacillota</taxon>
        <taxon>Bacilli</taxon>
        <taxon>Bacillales</taxon>
        <taxon>Fictibacillaceae</taxon>
        <taxon>Fictibacillus</taxon>
    </lineage>
</organism>
<dbReference type="AlphaFoldDB" id="A0A1G9YJP6"/>
<evidence type="ECO:0000259" key="1">
    <source>
        <dbReference type="Pfam" id="PF12957"/>
    </source>
</evidence>
<feature type="domain" description="DUF3846" evidence="1">
    <location>
        <begin position="5"/>
        <end position="89"/>
    </location>
</feature>
<dbReference type="Proteomes" id="UP000199544">
    <property type="component" value="Unassembled WGS sequence"/>
</dbReference>
<dbReference type="RefSeq" id="WP_090236277.1">
    <property type="nucleotide sequence ID" value="NZ_FNHW01000001.1"/>
</dbReference>
<name>A0A1G9YJP6_9BACL</name>